<comment type="caution">
    <text evidence="1">The sequence shown here is derived from an EMBL/GenBank/DDBJ whole genome shotgun (WGS) entry which is preliminary data.</text>
</comment>
<protein>
    <recommendedName>
        <fullName evidence="3">Glycosyl transferase family 2</fullName>
    </recommendedName>
</protein>
<dbReference type="Proteomes" id="UP000075636">
    <property type="component" value="Unassembled WGS sequence"/>
</dbReference>
<dbReference type="EMBL" id="LHZR01000113">
    <property type="protein sequence ID" value="KXV46371.1"/>
    <property type="molecule type" value="Genomic_DNA"/>
</dbReference>
<dbReference type="AlphaFoldDB" id="A0A149TFK5"/>
<reference evidence="1 2" key="1">
    <citation type="submission" date="2015-06" db="EMBL/GenBank/DDBJ databases">
        <title>Improved classification and identification of acetic acid bacteria using matrix-assisted laser desorption/ionization time-of-flight mass spectrometry; Gluconobacter nephelii and Gluconobacter uchimurae are later heterotypic synonyms of Gluconobacter japonicus and Gluconobacter oxydans, respectively.</title>
        <authorList>
            <person name="Li L."/>
            <person name="Cleenwerck I."/>
            <person name="De Vuyst L."/>
            <person name="Vandamme P."/>
        </authorList>
    </citation>
    <scope>NUCLEOTIDE SEQUENCE [LARGE SCALE GENOMIC DNA]</scope>
    <source>
        <strain evidence="1 2">LMG 1768</strain>
    </source>
</reference>
<evidence type="ECO:0008006" key="3">
    <source>
        <dbReference type="Google" id="ProtNLM"/>
    </source>
</evidence>
<evidence type="ECO:0000313" key="1">
    <source>
        <dbReference type="EMBL" id="KXV46371.1"/>
    </source>
</evidence>
<accession>A0A149TFK5</accession>
<dbReference type="CDD" id="cd00761">
    <property type="entry name" value="Glyco_tranf_GTA_type"/>
    <property type="match status" value="1"/>
</dbReference>
<proteinExistence type="predicted"/>
<sequence>MSKSAAILFVHNEVDTIGWWLAHHATIGFSTLIVCDDRSTDGTAAVLSNAATLYDIRVQPADKTLPTQLERQTRFHENALEQGRDEFDWIMILAADEYLHFETARSVTEFTAGATETAIAINWCLFGSSGHLTPSAFSPVETFTRHGLLNLPDHRVVRHLVQPRHHGSSLPDPFSAMDRQATWDKSRVLHFAAGDRESFFRRNPSATPEQAWENFDRNDAHYGGARRWLPESRRIASFMTQASLTDLYWRLKAAMIHADKPVLQKLGLTPAQLSAPSPRRSPPQFRFCTLGQSPRLMLDTQNGSLVSVEAADTNFGRYNPLVMALEMSDTDLWHACLFTENPLPDRYLPLPGSPTLLPMVPLRIRIAENTVQSPVSGDDIHITIPDHALTEIDSTIGLYSRMTPFMVLTAEGHNLAGLLRGIDRLPAPDASALGCAIAMLPFEEAERLSDAFPGVVPRNVRPARPLQA</sequence>
<dbReference type="InterPro" id="IPR029044">
    <property type="entry name" value="Nucleotide-diphossugar_trans"/>
</dbReference>
<gene>
    <name evidence="1" type="ORF">AD945_15515</name>
</gene>
<dbReference type="OrthoDB" id="1997677at2"/>
<dbReference type="RefSeq" id="WP_062110192.1">
    <property type="nucleotide sequence ID" value="NZ_LHZR01000113.1"/>
</dbReference>
<name>A0A149TFK5_9PROT</name>
<dbReference type="STRING" id="318683.A0U94_08290"/>
<dbReference type="PATRIC" id="fig|318683.6.peg.979"/>
<organism evidence="1 2">
    <name type="scientific">Gluconobacter albidus</name>
    <dbReference type="NCBI Taxonomy" id="318683"/>
    <lineage>
        <taxon>Bacteria</taxon>
        <taxon>Pseudomonadati</taxon>
        <taxon>Pseudomonadota</taxon>
        <taxon>Alphaproteobacteria</taxon>
        <taxon>Acetobacterales</taxon>
        <taxon>Acetobacteraceae</taxon>
        <taxon>Gluconobacter</taxon>
    </lineage>
</organism>
<evidence type="ECO:0000313" key="2">
    <source>
        <dbReference type="Proteomes" id="UP000075636"/>
    </source>
</evidence>
<dbReference type="Pfam" id="PF13704">
    <property type="entry name" value="Glyco_tranf_2_4"/>
    <property type="match status" value="1"/>
</dbReference>
<dbReference type="SUPFAM" id="SSF53448">
    <property type="entry name" value="Nucleotide-diphospho-sugar transferases"/>
    <property type="match status" value="1"/>
</dbReference>